<dbReference type="Gene3D" id="2.40.440.10">
    <property type="entry name" value="L,D-transpeptidase catalytic domain-like"/>
    <property type="match status" value="1"/>
</dbReference>
<dbReference type="GO" id="GO:0071555">
    <property type="term" value="P:cell wall organization"/>
    <property type="evidence" value="ECO:0007669"/>
    <property type="project" value="UniProtKB-UniRule"/>
</dbReference>
<evidence type="ECO:0000256" key="3">
    <source>
        <dbReference type="ARBA" id="ARBA00022676"/>
    </source>
</evidence>
<dbReference type="PROSITE" id="PS52029">
    <property type="entry name" value="LD_TPASE"/>
    <property type="match status" value="1"/>
</dbReference>
<keyword evidence="8 9" id="KW-0961">Cell wall biogenesis/degradation</keyword>
<feature type="domain" description="L,D-TPase catalytic" evidence="11">
    <location>
        <begin position="130"/>
        <end position="266"/>
    </location>
</feature>
<keyword evidence="4" id="KW-0808">Transferase</keyword>
<dbReference type="PANTHER" id="PTHR30582:SF24">
    <property type="entry name" value="L,D-TRANSPEPTIDASE ERFK_SRFK-RELATED"/>
    <property type="match status" value="1"/>
</dbReference>
<keyword evidence="7 9" id="KW-0573">Peptidoglycan synthesis</keyword>
<dbReference type="GO" id="GO:0016757">
    <property type="term" value="F:glycosyltransferase activity"/>
    <property type="evidence" value="ECO:0007669"/>
    <property type="project" value="UniProtKB-KW"/>
</dbReference>
<evidence type="ECO:0000256" key="4">
    <source>
        <dbReference type="ARBA" id="ARBA00022679"/>
    </source>
</evidence>
<evidence type="ECO:0000256" key="9">
    <source>
        <dbReference type="PROSITE-ProRule" id="PRU01373"/>
    </source>
</evidence>
<dbReference type="Proteomes" id="UP001160519">
    <property type="component" value="Unassembled WGS sequence"/>
</dbReference>
<evidence type="ECO:0000256" key="6">
    <source>
        <dbReference type="ARBA" id="ARBA00022960"/>
    </source>
</evidence>
<evidence type="ECO:0000313" key="12">
    <source>
        <dbReference type="EMBL" id="MDI1229864.1"/>
    </source>
</evidence>
<keyword evidence="3" id="KW-0328">Glycosyltransferase</keyword>
<comment type="caution">
    <text evidence="12">The sequence shown here is derived from an EMBL/GenBank/DDBJ whole genome shotgun (WGS) entry which is preliminary data.</text>
</comment>
<dbReference type="GO" id="GO:0005576">
    <property type="term" value="C:extracellular region"/>
    <property type="evidence" value="ECO:0007669"/>
    <property type="project" value="TreeGrafter"/>
</dbReference>
<dbReference type="InterPro" id="IPR036680">
    <property type="entry name" value="SPOR-like_sf"/>
</dbReference>
<proteinExistence type="inferred from homology"/>
<keyword evidence="5" id="KW-0378">Hydrolase</keyword>
<keyword evidence="13" id="KW-1185">Reference proteome</keyword>
<dbReference type="PROSITE" id="PS51724">
    <property type="entry name" value="SPOR"/>
    <property type="match status" value="1"/>
</dbReference>
<feature type="active site" description="Proton donor/acceptor" evidence="9">
    <location>
        <position position="226"/>
    </location>
</feature>
<dbReference type="AlphaFoldDB" id="A0AA43Q543"/>
<sequence length="449" mass="49628">MTSQENFNIKKSALPLMLAFGLMLLSGCQTMSSLFSDQETTAAIELPEPQPQPETVATHEFELTDDDNMVGTIAAIDTRENDALPDIARHFGLGYNDISIANAAVSPWTPKPGSRVLLPVQFILPDSPHQGIALNLANMRLFYYPKKQSNKVYTYPVGIGRQGWSTPMGLTRIVAKNANPSWTVPESIHREHAKKGDALPKVVGAGPDNPLGLYAMRLAIPGYLIHGTNKPYGIGMQISHGCVQMYPEDIEMLFKKAAVGMPVRILHQPYLTAWHQGMLYLEAHEPLPKWAKNKAQLKKQLLKQLHDLSDQKNAAVDWDKVERILQLANGVPTPILINSTDVAEISANAVQLKHPGQFYDQPVVGALKDSDWSILVASFNDETQAQQLATMLNHQGPIIPARKIQKNDAYQVIAGPFKNKTEMKAAAKRIKMDFEINAEPVKPRVTAVN</sequence>
<dbReference type="Pfam" id="PF03734">
    <property type="entry name" value="YkuD"/>
    <property type="match status" value="1"/>
</dbReference>
<gene>
    <name evidence="12" type="ORF">PSU93_01795</name>
</gene>
<evidence type="ECO:0000256" key="7">
    <source>
        <dbReference type="ARBA" id="ARBA00022984"/>
    </source>
</evidence>
<dbReference type="SUPFAM" id="SSF110997">
    <property type="entry name" value="Sporulation related repeat"/>
    <property type="match status" value="1"/>
</dbReference>
<dbReference type="GO" id="GO:0018104">
    <property type="term" value="P:peptidoglycan-protein cross-linking"/>
    <property type="evidence" value="ECO:0007669"/>
    <property type="project" value="TreeGrafter"/>
</dbReference>
<dbReference type="PANTHER" id="PTHR30582">
    <property type="entry name" value="L,D-TRANSPEPTIDASE"/>
    <property type="match status" value="1"/>
</dbReference>
<evidence type="ECO:0000313" key="13">
    <source>
        <dbReference type="Proteomes" id="UP001160519"/>
    </source>
</evidence>
<dbReference type="GO" id="GO:0042834">
    <property type="term" value="F:peptidoglycan binding"/>
    <property type="evidence" value="ECO:0007669"/>
    <property type="project" value="InterPro"/>
</dbReference>
<keyword evidence="6 9" id="KW-0133">Cell shape</keyword>
<reference evidence="12" key="1">
    <citation type="submission" date="2023-01" db="EMBL/GenBank/DDBJ databases">
        <title>Biogeochemical cycle of methane in antarctic sediments.</title>
        <authorList>
            <person name="Roldan D.M."/>
            <person name="Menes R.J."/>
        </authorList>
    </citation>
    <scope>NUCLEOTIDE SEQUENCE [LARGE SCALE GENOMIC DNA]</scope>
    <source>
        <strain evidence="12">K-2018 MAG008</strain>
    </source>
</reference>
<evidence type="ECO:0000259" key="11">
    <source>
        <dbReference type="PROSITE" id="PS52029"/>
    </source>
</evidence>
<comment type="pathway">
    <text evidence="1 9">Cell wall biogenesis; peptidoglycan biosynthesis.</text>
</comment>
<evidence type="ECO:0000256" key="1">
    <source>
        <dbReference type="ARBA" id="ARBA00004752"/>
    </source>
</evidence>
<dbReference type="GO" id="GO:0071972">
    <property type="term" value="F:peptidoglycan L,D-transpeptidase activity"/>
    <property type="evidence" value="ECO:0007669"/>
    <property type="project" value="TreeGrafter"/>
</dbReference>
<dbReference type="InterPro" id="IPR005490">
    <property type="entry name" value="LD_TPept_cat_dom"/>
</dbReference>
<dbReference type="Gene3D" id="3.30.70.1070">
    <property type="entry name" value="Sporulation related repeat"/>
    <property type="match status" value="1"/>
</dbReference>
<name>A0AA43Q543_9GAMM</name>
<dbReference type="InterPro" id="IPR050979">
    <property type="entry name" value="LD-transpeptidase"/>
</dbReference>
<evidence type="ECO:0000256" key="2">
    <source>
        <dbReference type="ARBA" id="ARBA00005992"/>
    </source>
</evidence>
<dbReference type="CDD" id="cd16913">
    <property type="entry name" value="YkuD_like"/>
    <property type="match status" value="1"/>
</dbReference>
<feature type="active site" description="Nucleophile" evidence="9">
    <location>
        <position position="242"/>
    </location>
</feature>
<evidence type="ECO:0000256" key="8">
    <source>
        <dbReference type="ARBA" id="ARBA00023316"/>
    </source>
</evidence>
<dbReference type="GO" id="GO:0008360">
    <property type="term" value="P:regulation of cell shape"/>
    <property type="evidence" value="ECO:0007669"/>
    <property type="project" value="UniProtKB-UniRule"/>
</dbReference>
<comment type="similarity">
    <text evidence="2">Belongs to the YkuD family.</text>
</comment>
<dbReference type="Pfam" id="PF05036">
    <property type="entry name" value="SPOR"/>
    <property type="match status" value="1"/>
</dbReference>
<evidence type="ECO:0000256" key="5">
    <source>
        <dbReference type="ARBA" id="ARBA00022801"/>
    </source>
</evidence>
<accession>A0AA43Q543</accession>
<feature type="domain" description="SPOR" evidence="10">
    <location>
        <begin position="366"/>
        <end position="443"/>
    </location>
</feature>
<dbReference type="SUPFAM" id="SSF141523">
    <property type="entry name" value="L,D-transpeptidase catalytic domain-like"/>
    <property type="match status" value="1"/>
</dbReference>
<dbReference type="InterPro" id="IPR038063">
    <property type="entry name" value="Transpep_catalytic_dom"/>
</dbReference>
<organism evidence="12 13">
    <name type="scientific">Candidatus Methylobacter titanis</name>
    <dbReference type="NCBI Taxonomy" id="3053457"/>
    <lineage>
        <taxon>Bacteria</taxon>
        <taxon>Pseudomonadati</taxon>
        <taxon>Pseudomonadota</taxon>
        <taxon>Gammaproteobacteria</taxon>
        <taxon>Methylococcales</taxon>
        <taxon>Methylococcaceae</taxon>
        <taxon>Methylobacter</taxon>
    </lineage>
</organism>
<dbReference type="InterPro" id="IPR007730">
    <property type="entry name" value="SPOR-like_dom"/>
</dbReference>
<dbReference type="EMBL" id="JAQSDF010000003">
    <property type="protein sequence ID" value="MDI1229864.1"/>
    <property type="molecule type" value="Genomic_DNA"/>
</dbReference>
<protein>
    <submittedName>
        <fullName evidence="12">L,D-transpeptidase family protein</fullName>
    </submittedName>
</protein>
<evidence type="ECO:0000259" key="10">
    <source>
        <dbReference type="PROSITE" id="PS51724"/>
    </source>
</evidence>